<sequence>MFTWQRCAALGTDLLFLAAITNALANFVIGGAAAHSYWVLLMFVFSFWLIRSGMQVLFGGSLGQLMTKVRIHKPLSRTQALLRNSWILLYTIPTIGPWLTVAVIAVLFGAVLIDPDRRGLHDRVAGTEVFLANK</sequence>
<proteinExistence type="predicted"/>
<keyword evidence="3 5" id="KW-1133">Transmembrane helix</keyword>
<feature type="domain" description="RDD" evidence="6">
    <location>
        <begin position="3"/>
        <end position="126"/>
    </location>
</feature>
<accession>A0ABY8VIJ0</accession>
<dbReference type="RefSeq" id="WP_284825381.1">
    <property type="nucleotide sequence ID" value="NZ_CP126969.1"/>
</dbReference>
<keyword evidence="8" id="KW-1185">Reference proteome</keyword>
<evidence type="ECO:0000313" key="8">
    <source>
        <dbReference type="Proteomes" id="UP001225598"/>
    </source>
</evidence>
<reference evidence="7 8" key="1">
    <citation type="submission" date="2023-05" db="EMBL/GenBank/DDBJ databases">
        <title>Corynebacterium suedekumii sp. nov. and Corynebacterium breve sp. nov. isolated from raw cow's milk.</title>
        <authorList>
            <person name="Baer M.K."/>
            <person name="Mehl L."/>
            <person name="Hellmuth R."/>
            <person name="Marke G."/>
            <person name="Lipski A."/>
        </authorList>
    </citation>
    <scope>NUCLEOTIDE SEQUENCE [LARGE SCALE GENOMIC DNA]</scope>
    <source>
        <strain evidence="7 8">R4</strain>
    </source>
</reference>
<dbReference type="Proteomes" id="UP001225598">
    <property type="component" value="Chromosome"/>
</dbReference>
<evidence type="ECO:0000259" key="6">
    <source>
        <dbReference type="Pfam" id="PF06271"/>
    </source>
</evidence>
<evidence type="ECO:0000256" key="2">
    <source>
        <dbReference type="ARBA" id="ARBA00022692"/>
    </source>
</evidence>
<evidence type="ECO:0000256" key="1">
    <source>
        <dbReference type="ARBA" id="ARBA00004141"/>
    </source>
</evidence>
<evidence type="ECO:0000313" key="7">
    <source>
        <dbReference type="EMBL" id="WIM68058.1"/>
    </source>
</evidence>
<dbReference type="Pfam" id="PF06271">
    <property type="entry name" value="RDD"/>
    <property type="match status" value="1"/>
</dbReference>
<evidence type="ECO:0000256" key="4">
    <source>
        <dbReference type="ARBA" id="ARBA00023136"/>
    </source>
</evidence>
<evidence type="ECO:0000256" key="3">
    <source>
        <dbReference type="ARBA" id="ARBA00022989"/>
    </source>
</evidence>
<dbReference type="InterPro" id="IPR010432">
    <property type="entry name" value="RDD"/>
</dbReference>
<organism evidence="7 8">
    <name type="scientific">Corynebacterium breve</name>
    <dbReference type="NCBI Taxonomy" id="3049799"/>
    <lineage>
        <taxon>Bacteria</taxon>
        <taxon>Bacillati</taxon>
        <taxon>Actinomycetota</taxon>
        <taxon>Actinomycetes</taxon>
        <taxon>Mycobacteriales</taxon>
        <taxon>Corynebacteriaceae</taxon>
        <taxon>Corynebacterium</taxon>
    </lineage>
</organism>
<comment type="subcellular location">
    <subcellularLocation>
        <location evidence="1">Membrane</location>
        <topology evidence="1">Multi-pass membrane protein</topology>
    </subcellularLocation>
</comment>
<keyword evidence="4 5" id="KW-0472">Membrane</keyword>
<protein>
    <submittedName>
        <fullName evidence="7">RDD family protein</fullName>
    </submittedName>
</protein>
<gene>
    <name evidence="7" type="ORF">QP027_01275</name>
</gene>
<evidence type="ECO:0000256" key="5">
    <source>
        <dbReference type="SAM" id="Phobius"/>
    </source>
</evidence>
<keyword evidence="2 5" id="KW-0812">Transmembrane</keyword>
<feature type="transmembrane region" description="Helical" evidence="5">
    <location>
        <begin position="87"/>
        <end position="113"/>
    </location>
</feature>
<feature type="transmembrane region" description="Helical" evidence="5">
    <location>
        <begin position="35"/>
        <end position="66"/>
    </location>
</feature>
<name>A0ABY8VIJ0_9CORY</name>
<dbReference type="EMBL" id="CP126969">
    <property type="protein sequence ID" value="WIM68058.1"/>
    <property type="molecule type" value="Genomic_DNA"/>
</dbReference>